<evidence type="ECO:0000256" key="4">
    <source>
        <dbReference type="ARBA" id="ARBA00022989"/>
    </source>
</evidence>
<keyword evidence="2" id="KW-1003">Cell membrane</keyword>
<dbReference type="STRING" id="663278.Ethha_1874"/>
<dbReference type="Pfam" id="PF02687">
    <property type="entry name" value="FtsX"/>
    <property type="match status" value="2"/>
</dbReference>
<evidence type="ECO:0000256" key="3">
    <source>
        <dbReference type="ARBA" id="ARBA00022692"/>
    </source>
</evidence>
<accession>E6UA35</accession>
<dbReference type="Proteomes" id="UP000001551">
    <property type="component" value="Chromosome"/>
</dbReference>
<organism evidence="9 10">
    <name type="scientific">Ethanoligenens harbinense (strain DSM 18485 / JCM 12961 / CGMCC 1.5033 / YUAN-3)</name>
    <dbReference type="NCBI Taxonomy" id="663278"/>
    <lineage>
        <taxon>Bacteria</taxon>
        <taxon>Bacillati</taxon>
        <taxon>Bacillota</taxon>
        <taxon>Clostridia</taxon>
        <taxon>Eubacteriales</taxon>
        <taxon>Oscillospiraceae</taxon>
        <taxon>Ethanoligenens</taxon>
    </lineage>
</organism>
<name>E6UA35_ETHHY</name>
<evidence type="ECO:0000313" key="9">
    <source>
        <dbReference type="EMBL" id="ADU27396.1"/>
    </source>
</evidence>
<reference evidence="9 10" key="1">
    <citation type="submission" date="2010-12" db="EMBL/GenBank/DDBJ databases">
        <title>Complete sequence of Ethanoligenens harbinense YUAN-3.</title>
        <authorList>
            <person name="Lucas S."/>
            <person name="Copeland A."/>
            <person name="Lapidus A."/>
            <person name="Cheng J.-F."/>
            <person name="Bruce D."/>
            <person name="Goodwin L."/>
            <person name="Pitluck S."/>
            <person name="Chertkov O."/>
            <person name="Misra M."/>
            <person name="Detter J.C."/>
            <person name="Han C."/>
            <person name="Tapia R."/>
            <person name="Land M."/>
            <person name="Hauser L."/>
            <person name="Jeffries C."/>
            <person name="Kyrpides N."/>
            <person name="Ivanova N."/>
            <person name="Mikhailova N."/>
            <person name="Wang A."/>
            <person name="Mouttaki H."/>
            <person name="He Z."/>
            <person name="Zhou J."/>
            <person name="Hemme C.L."/>
            <person name="Woyke T."/>
        </authorList>
    </citation>
    <scope>NUCLEOTIDE SEQUENCE [LARGE SCALE GENOMIC DNA]</scope>
    <source>
        <strain evidence="10">DSM 18485 / JCM 12961 / CGMCC 1.5033 / YUAN-3</strain>
    </source>
</reference>
<feature type="transmembrane region" description="Helical" evidence="7">
    <location>
        <begin position="272"/>
        <end position="292"/>
    </location>
</feature>
<feature type="transmembrane region" description="Helical" evidence="7">
    <location>
        <begin position="328"/>
        <end position="354"/>
    </location>
</feature>
<dbReference type="eggNOG" id="COG0577">
    <property type="taxonomic scope" value="Bacteria"/>
</dbReference>
<feature type="transmembrane region" description="Helical" evidence="7">
    <location>
        <begin position="832"/>
        <end position="851"/>
    </location>
</feature>
<comment type="similarity">
    <text evidence="6">Belongs to the ABC-4 integral membrane protein family.</text>
</comment>
<feature type="domain" description="ABC3 transporter permease C-terminal" evidence="8">
    <location>
        <begin position="279"/>
        <end position="396"/>
    </location>
</feature>
<comment type="subcellular location">
    <subcellularLocation>
        <location evidence="1">Cell membrane</location>
        <topology evidence="1">Multi-pass membrane protein</topology>
    </subcellularLocation>
</comment>
<dbReference type="KEGG" id="eha:Ethha_1874"/>
<keyword evidence="5 7" id="KW-0472">Membrane</keyword>
<keyword evidence="4 7" id="KW-1133">Transmembrane helix</keyword>
<proteinExistence type="inferred from homology"/>
<gene>
    <name evidence="9" type="ordered locus">Ethha_1874</name>
</gene>
<feature type="transmembrane region" description="Helical" evidence="7">
    <location>
        <begin position="451"/>
        <end position="475"/>
    </location>
</feature>
<feature type="domain" description="ABC3 transporter permease C-terminal" evidence="8">
    <location>
        <begin position="746"/>
        <end position="861"/>
    </location>
</feature>
<dbReference type="HOGENOM" id="CLU_010964_0_0_9"/>
<dbReference type="PANTHER" id="PTHR30572:SF4">
    <property type="entry name" value="ABC TRANSPORTER PERMEASE YTRF"/>
    <property type="match status" value="1"/>
</dbReference>
<dbReference type="eggNOG" id="COG4591">
    <property type="taxonomic scope" value="Bacteria"/>
</dbReference>
<evidence type="ECO:0000256" key="1">
    <source>
        <dbReference type="ARBA" id="ARBA00004651"/>
    </source>
</evidence>
<sequence>MNMFGLSLRYMRMQKKRSILTAIGITLAVALVAGTGMLISSFQNMQIQSATASTGSWHYQITGIQTEAQAQTLAHNVLFQRAGITAEDTALFLEDKLRNTAVQAKPYLTLRETDAAARSMLPFTLTKGRMPKSSGEIALSTGALSLFASAPAMGDSVTLPVGTYAYAESANGSGQKFDKTFTQTGTRTFTVVGFYRVGSAQWQWSAAQEAVTTLPSGGGHTYSAYVQIKSGLPFYDSVVKAVLAAGISKDNIHENGLVDWLGQSSNTRIRTIFISVFLILAIVILLVASLVIRNAFAMSVSEKIGQIGTLRCLGASPRQVRHLVLSEALILWGISLPVGFGGGALAIGIVTYAIRSIDPNEFGHFALAVSAWPFGAAAALSLLTVLLSAAGPIRTGTRVSLVEAVRGGATYRDDRIRHNRRGRVLGKLFGFPALLAAKNIRRNPKRFRTTLLSVIVSVVLFFAVGGFTIGIGASIQNVVNGMSCDYQFFLDDIRQPQSTTALNTLESEAAKSPYVAAVQRTFESTFSMQIPIKRVPSGYLEAYKAFTGTSRVDKSQSDTLLAGVNILSINRQNYKTLKFTGKAPTYDELLAMPNGVLFCQTETLTSGRGRITTLRFADYQVGDTLQFNLSQHRMSTPLLSRDFIVKIAGVLAEKPWYAYNAEGYILVPQERAAQYDPYEWTSSSETADLSLRIRYVKGAEDKADAQMQNLAQTVARPAGLGYSSDYQSSKTSRNMFLIMQIFVYGFAGVIILICCINIFNTVHANLQGRKREIAMSRAVGMDKGQLLRMLLLECGLYGLIGSIWGGIIGYPIQLLLLKQFGYIISADAQSPAIFLLLSFLFSIGLGLLAGYSSIREMLRAPIVDEIRAQE</sequence>
<dbReference type="GO" id="GO:0005886">
    <property type="term" value="C:plasma membrane"/>
    <property type="evidence" value="ECO:0007669"/>
    <property type="project" value="UniProtKB-SubCell"/>
</dbReference>
<evidence type="ECO:0000259" key="8">
    <source>
        <dbReference type="Pfam" id="PF02687"/>
    </source>
</evidence>
<evidence type="ECO:0000256" key="6">
    <source>
        <dbReference type="ARBA" id="ARBA00038076"/>
    </source>
</evidence>
<dbReference type="InterPro" id="IPR050250">
    <property type="entry name" value="Macrolide_Exporter_MacB"/>
</dbReference>
<dbReference type="AlphaFoldDB" id="E6UA35"/>
<feature type="transmembrane region" description="Helical" evidence="7">
    <location>
        <begin position="741"/>
        <end position="766"/>
    </location>
</feature>
<evidence type="ECO:0000313" key="10">
    <source>
        <dbReference type="Proteomes" id="UP000001551"/>
    </source>
</evidence>
<dbReference type="PANTHER" id="PTHR30572">
    <property type="entry name" value="MEMBRANE COMPONENT OF TRANSPORTER-RELATED"/>
    <property type="match status" value="1"/>
</dbReference>
<feature type="transmembrane region" description="Helical" evidence="7">
    <location>
        <begin position="786"/>
        <end position="812"/>
    </location>
</feature>
<feature type="transmembrane region" description="Helical" evidence="7">
    <location>
        <begin position="366"/>
        <end position="390"/>
    </location>
</feature>
<dbReference type="GO" id="GO:0022857">
    <property type="term" value="F:transmembrane transporter activity"/>
    <property type="evidence" value="ECO:0007669"/>
    <property type="project" value="TreeGrafter"/>
</dbReference>
<keyword evidence="10" id="KW-1185">Reference proteome</keyword>
<dbReference type="InterPro" id="IPR003838">
    <property type="entry name" value="ABC3_permease_C"/>
</dbReference>
<dbReference type="EMBL" id="CP002400">
    <property type="protein sequence ID" value="ADU27396.1"/>
    <property type="molecule type" value="Genomic_DNA"/>
</dbReference>
<evidence type="ECO:0000256" key="5">
    <source>
        <dbReference type="ARBA" id="ARBA00023136"/>
    </source>
</evidence>
<evidence type="ECO:0000256" key="2">
    <source>
        <dbReference type="ARBA" id="ARBA00022475"/>
    </source>
</evidence>
<protein>
    <recommendedName>
        <fullName evidence="8">ABC3 transporter permease C-terminal domain-containing protein</fullName>
    </recommendedName>
</protein>
<evidence type="ECO:0000256" key="7">
    <source>
        <dbReference type="SAM" id="Phobius"/>
    </source>
</evidence>
<keyword evidence="3 7" id="KW-0812">Transmembrane</keyword>